<organism evidence="1 2">
    <name type="scientific">Sphagnum troendelagicum</name>
    <dbReference type="NCBI Taxonomy" id="128251"/>
    <lineage>
        <taxon>Eukaryota</taxon>
        <taxon>Viridiplantae</taxon>
        <taxon>Streptophyta</taxon>
        <taxon>Embryophyta</taxon>
        <taxon>Bryophyta</taxon>
        <taxon>Sphagnophytina</taxon>
        <taxon>Sphagnopsida</taxon>
        <taxon>Sphagnales</taxon>
        <taxon>Sphagnaceae</taxon>
        <taxon>Sphagnum</taxon>
    </lineage>
</organism>
<name>A0ABP0US85_9BRYO</name>
<protein>
    <submittedName>
        <fullName evidence="1">Uncharacterized protein</fullName>
    </submittedName>
</protein>
<reference evidence="1" key="1">
    <citation type="submission" date="2024-02" db="EMBL/GenBank/DDBJ databases">
        <authorList>
            <consortium name="ELIXIR-Norway"/>
            <consortium name="Elixir Norway"/>
        </authorList>
    </citation>
    <scope>NUCLEOTIDE SEQUENCE</scope>
</reference>
<dbReference type="Proteomes" id="UP001497512">
    <property type="component" value="Chromosome 6"/>
</dbReference>
<evidence type="ECO:0000313" key="2">
    <source>
        <dbReference type="Proteomes" id="UP001497512"/>
    </source>
</evidence>
<keyword evidence="2" id="KW-1185">Reference proteome</keyword>
<gene>
    <name evidence="1" type="ORF">CSSPTR1EN2_LOCUS19405</name>
</gene>
<proteinExistence type="predicted"/>
<accession>A0ABP0US85</accession>
<evidence type="ECO:0000313" key="1">
    <source>
        <dbReference type="EMBL" id="CAK9228782.1"/>
    </source>
</evidence>
<dbReference type="EMBL" id="OZ019898">
    <property type="protein sequence ID" value="CAK9228782.1"/>
    <property type="molecule type" value="Genomic_DNA"/>
</dbReference>
<sequence length="153" mass="16792">MSHTLALELNENSSAREIAAENGLIRIVFNFLQSFNPPKYTVKLSVPKWVTALLFVLDHLLQYKVMIHADAAGGAATTAATSSCVAVKSNLALSNAENPEVEFERDQNLLVGILRRPTGYMTTYEQWTTAVVTSLLHMRLPSATPQAVLQLHA</sequence>